<reference evidence="2" key="1">
    <citation type="journal article" date="2014" name="Int. J. Syst. Evol. Microbiol.">
        <title>Complete genome sequence of Corynebacterium casei LMG S-19264T (=DSM 44701T), isolated from a smear-ripened cheese.</title>
        <authorList>
            <consortium name="US DOE Joint Genome Institute (JGI-PGF)"/>
            <person name="Walter F."/>
            <person name="Albersmeier A."/>
            <person name="Kalinowski J."/>
            <person name="Ruckert C."/>
        </authorList>
    </citation>
    <scope>NUCLEOTIDE SEQUENCE</scope>
    <source>
        <strain evidence="2">JCM 5069</strain>
    </source>
</reference>
<dbReference type="Proteomes" id="UP000603708">
    <property type="component" value="Unassembled WGS sequence"/>
</dbReference>
<organism evidence="2 3">
    <name type="scientific">Streptomyces sulfonofaciens</name>
    <dbReference type="NCBI Taxonomy" id="68272"/>
    <lineage>
        <taxon>Bacteria</taxon>
        <taxon>Bacillati</taxon>
        <taxon>Actinomycetota</taxon>
        <taxon>Actinomycetes</taxon>
        <taxon>Kitasatosporales</taxon>
        <taxon>Streptomycetaceae</taxon>
        <taxon>Streptomyces</taxon>
    </lineage>
</organism>
<evidence type="ECO:0000313" key="2">
    <source>
        <dbReference type="EMBL" id="GHH75389.1"/>
    </source>
</evidence>
<proteinExistence type="predicted"/>
<sequence>MPGAGVHPHTGTGHRRSPPAHAEPLRITAADRQPHPAAVQFPTRGPDGGPFASAGEPRPPTPSRARSPAPHARSRTRPPVCLTQRQPAGTPAFPGPVRYGTMLATHPA</sequence>
<gene>
    <name evidence="2" type="ORF">GCM10018793_18580</name>
</gene>
<name>A0A919G0M6_9ACTN</name>
<dbReference type="AlphaFoldDB" id="A0A919G0M6"/>
<accession>A0A919G0M6</accession>
<protein>
    <submittedName>
        <fullName evidence="2">Uncharacterized protein</fullName>
    </submittedName>
</protein>
<feature type="region of interest" description="Disordered" evidence="1">
    <location>
        <begin position="1"/>
        <end position="108"/>
    </location>
</feature>
<dbReference type="EMBL" id="BNCD01000004">
    <property type="protein sequence ID" value="GHH75389.1"/>
    <property type="molecule type" value="Genomic_DNA"/>
</dbReference>
<evidence type="ECO:0000313" key="3">
    <source>
        <dbReference type="Proteomes" id="UP000603708"/>
    </source>
</evidence>
<comment type="caution">
    <text evidence="2">The sequence shown here is derived from an EMBL/GenBank/DDBJ whole genome shotgun (WGS) entry which is preliminary data.</text>
</comment>
<keyword evidence="3" id="KW-1185">Reference proteome</keyword>
<reference evidence="2" key="2">
    <citation type="submission" date="2020-09" db="EMBL/GenBank/DDBJ databases">
        <authorList>
            <person name="Sun Q."/>
            <person name="Ohkuma M."/>
        </authorList>
    </citation>
    <scope>NUCLEOTIDE SEQUENCE</scope>
    <source>
        <strain evidence="2">JCM 5069</strain>
    </source>
</reference>
<evidence type="ECO:0000256" key="1">
    <source>
        <dbReference type="SAM" id="MobiDB-lite"/>
    </source>
</evidence>